<dbReference type="InterPro" id="IPR023828">
    <property type="entry name" value="Peptidase_S8_Ser-AS"/>
</dbReference>
<dbReference type="PANTHER" id="PTHR43399">
    <property type="entry name" value="SUBTILISIN-RELATED"/>
    <property type="match status" value="1"/>
</dbReference>
<dbReference type="PROSITE" id="PS00137">
    <property type="entry name" value="SUBTILASE_HIS"/>
    <property type="match status" value="1"/>
</dbReference>
<dbReference type="InterPro" id="IPR034204">
    <property type="entry name" value="PfSUB1-like_cat_dom"/>
</dbReference>
<dbReference type="InterPro" id="IPR015500">
    <property type="entry name" value="Peptidase_S8_subtilisin-rel"/>
</dbReference>
<feature type="region of interest" description="Disordered" evidence="11">
    <location>
        <begin position="1194"/>
        <end position="1216"/>
    </location>
</feature>
<feature type="compositionally biased region" description="Basic and acidic residues" evidence="11">
    <location>
        <begin position="116"/>
        <end position="127"/>
    </location>
</feature>
<dbReference type="GO" id="GO:0006508">
    <property type="term" value="P:proteolysis"/>
    <property type="evidence" value="ECO:0007669"/>
    <property type="project" value="UniProtKB-KW"/>
</dbReference>
<feature type="compositionally biased region" description="Basic and acidic residues" evidence="11">
    <location>
        <begin position="461"/>
        <end position="490"/>
    </location>
</feature>
<feature type="region of interest" description="Disordered" evidence="11">
    <location>
        <begin position="94"/>
        <end position="183"/>
    </location>
</feature>
<dbReference type="InterPro" id="IPR051048">
    <property type="entry name" value="Peptidase_S8/S53_subtilisin"/>
</dbReference>
<feature type="region of interest" description="Disordered" evidence="11">
    <location>
        <begin position="1228"/>
        <end position="1298"/>
    </location>
</feature>
<dbReference type="InterPro" id="IPR022398">
    <property type="entry name" value="Peptidase_S8_His-AS"/>
</dbReference>
<dbReference type="GO" id="GO:0004252">
    <property type="term" value="F:serine-type endopeptidase activity"/>
    <property type="evidence" value="ECO:0007669"/>
    <property type="project" value="UniProtKB-UniRule"/>
</dbReference>
<dbReference type="GeneID" id="113147024"/>
<dbReference type="Proteomes" id="UP000515125">
    <property type="component" value="Unplaced"/>
</dbReference>
<evidence type="ECO:0000256" key="3">
    <source>
        <dbReference type="ARBA" id="ARBA00022801"/>
    </source>
</evidence>
<sequence>MCSFAVHPRARLPFEVLCRSSTSSSITASPNQPAADAVHPAEAAACAATTTTCCGSSCAPTERDGPAATHPQPCESRLPPPPWWLWSAADAHGESAERLETESPLNTHSPGTVTSDTREAPKADSHAQKSSAAAGSPTTQAGSSTASAGSSTASAGSSTASAGSSTASAGSSTASAGSSPASAEAEILSAPYLMRRPYSQKRGGYLKVPQSFLDRRTDHGMTEEELERQIDQLFSLDPEQIDRQSAAIARSVEASRSPGYPNGRILIGVTDLHSSDRDFEQLLQRRSESSANSKDRNSPEGHRISTRAEAEAMGKAAIHGDELQRQQLVGNIKVLPEVGLVVIDFSPDSSEAQIRETVKSIWMRSPAAWLIEADSEVQIRDGSPRPFVAAAASAAAVVGDARMENDVEVAVSREPFRFDAAAHRRLMEEDDSLPGLSASSRSSATTGTASSSSKAKQQQQRAEKAAARKQKQLEVKSLQAEKKAHTKKEASVNSGGKDYERPQKSKPSREPREAASSKNHKVKAQQHSEKPTHEKQQAQRKNASRQQKGSKTKGELQIDADASSTATQQQLPASQLGPEPLAEVYTKQLQLPKTLVATPEEMEYGGNIERRLEASSDAKIASSGDLRSLEKGLLMAEAGGSSGKRQASLSLSRKVPADAKQRAATADTASKEATIAAADTASKEAAIAAADTASRGAAIAAADTASTEAAIAAADTASREAAIAAALGEEEEAEDEHTLEQREAFLSDAHATPNDLFFSRQWALTHPSLGCNMTDAWRLVYRSRQQQREAVAAGLAASKKKAENIIVAVIDTGVDYTHEDLKGRLWKNYREIPNNGIDDDENGYVDDYHGYDFEKGSADPMDEHGHGTHVSGIVAASANNGIGVVGANWRVKLMPLKFEKRSSAAVEAIAYSLQMGARVSTNSWGFSFRSEALRLALEQAEAKGQLFVAAVDNAGADNSSAKDFPPNWGYDWRTGAGFRNMLRVANLAPTGRLSTSSNYGQYNVDLAAPGTDIISTLPGRQFGDKYGYKSGTSMATPLVSGIAALIWAERPSMTAAEVREVLLATATPLASLEKLVAGGGIVNAKAAVELVQALNQKDLGIDSPLVQAFAAWQRQQYEDHQQRVLSQTGGSASSSVPSLGGLAAAIPSPASVIGSAAGASAAANAAPSAAADSLATGVYSGANGYGYLPASPPTPYSSDAHEDPWPAATPPNYASENMTEDSAYMSARRPPLTGELSSKQQRMQKQPPLRQLHRVQSSQEDEVKIPGKCQAPFEKCSCSTPHKGQRPPEHHTPAGKPKNIQLRKSQSANFLPFTPRTLSCMRVSSAAATAAARCAQSRRAGGPFFALRYCMRNMHAWIPMSLWNSLRPLRSARVAAAAASAAATR</sequence>
<feature type="active site" description="Charge relay system" evidence="8 9">
    <location>
        <position position="811"/>
    </location>
</feature>
<feature type="region of interest" description="Disordered" evidence="11">
    <location>
        <begin position="429"/>
        <end position="579"/>
    </location>
</feature>
<feature type="active site" description="Charge relay system" evidence="8 9">
    <location>
        <position position="866"/>
    </location>
</feature>
<dbReference type="EC" id="3.4.21.62" evidence="7"/>
<keyword evidence="3 9" id="KW-0378">Hydrolase</keyword>
<protein>
    <recommendedName>
        <fullName evidence="7">subtilisin</fullName>
        <ecNumber evidence="7">3.4.21.62</ecNumber>
    </recommendedName>
</protein>
<evidence type="ECO:0000256" key="9">
    <source>
        <dbReference type="PROSITE-ProRule" id="PRU01240"/>
    </source>
</evidence>
<feature type="compositionally biased region" description="Basic and acidic residues" evidence="11">
    <location>
        <begin position="526"/>
        <end position="537"/>
    </location>
</feature>
<dbReference type="PROSITE" id="PS51892">
    <property type="entry name" value="SUBTILASE"/>
    <property type="match status" value="1"/>
</dbReference>
<evidence type="ECO:0000256" key="1">
    <source>
        <dbReference type="ARBA" id="ARBA00011073"/>
    </source>
</evidence>
<reference evidence="14" key="1">
    <citation type="submission" date="2025-08" db="UniProtKB">
        <authorList>
            <consortium name="RefSeq"/>
        </authorList>
    </citation>
    <scope>IDENTIFICATION</scope>
</reference>
<keyword evidence="5" id="KW-0865">Zymogen</keyword>
<feature type="domain" description="Peptidase S8/S53" evidence="12">
    <location>
        <begin position="803"/>
        <end position="1069"/>
    </location>
</feature>
<dbReference type="PROSITE" id="PS00136">
    <property type="entry name" value="SUBTILASE_ASP"/>
    <property type="match status" value="1"/>
</dbReference>
<feature type="active site" description="Charge relay system" evidence="8 9">
    <location>
        <position position="1033"/>
    </location>
</feature>
<evidence type="ECO:0000256" key="4">
    <source>
        <dbReference type="ARBA" id="ARBA00022825"/>
    </source>
</evidence>
<feature type="compositionally biased region" description="Low complexity" evidence="11">
    <location>
        <begin position="437"/>
        <end position="460"/>
    </location>
</feature>
<dbReference type="InterPro" id="IPR000209">
    <property type="entry name" value="Peptidase_S8/S53_dom"/>
</dbReference>
<keyword evidence="13" id="KW-1185">Reference proteome</keyword>
<feature type="compositionally biased region" description="Polar residues" evidence="11">
    <location>
        <begin position="562"/>
        <end position="573"/>
    </location>
</feature>
<evidence type="ECO:0000259" key="12">
    <source>
        <dbReference type="Pfam" id="PF00082"/>
    </source>
</evidence>
<evidence type="ECO:0000256" key="10">
    <source>
        <dbReference type="RuleBase" id="RU003355"/>
    </source>
</evidence>
<feature type="compositionally biased region" description="Basic and acidic residues" evidence="11">
    <location>
        <begin position="497"/>
        <end position="515"/>
    </location>
</feature>
<feature type="compositionally biased region" description="Polar residues" evidence="11">
    <location>
        <begin position="103"/>
        <end position="115"/>
    </location>
</feature>
<feature type="compositionally biased region" description="Polar residues" evidence="11">
    <location>
        <begin position="539"/>
        <end position="549"/>
    </location>
</feature>
<name>A0A6P6RWL5_9EIME</name>
<evidence type="ECO:0000256" key="2">
    <source>
        <dbReference type="ARBA" id="ARBA00022670"/>
    </source>
</evidence>
<comment type="similarity">
    <text evidence="1 9 10">Belongs to the peptidase S8 family.</text>
</comment>
<evidence type="ECO:0000256" key="11">
    <source>
        <dbReference type="SAM" id="MobiDB-lite"/>
    </source>
</evidence>
<evidence type="ECO:0000313" key="14">
    <source>
        <dbReference type="RefSeq" id="XP_026191894.1"/>
    </source>
</evidence>
<gene>
    <name evidence="14" type="primary">LOC113147024</name>
</gene>
<evidence type="ECO:0000256" key="5">
    <source>
        <dbReference type="ARBA" id="ARBA00023145"/>
    </source>
</evidence>
<accession>A0A6P6RWL5</accession>
<dbReference type="CDD" id="cd07473">
    <property type="entry name" value="Peptidases_S8_Subtilisin_like"/>
    <property type="match status" value="1"/>
</dbReference>
<dbReference type="InterPro" id="IPR023827">
    <property type="entry name" value="Peptidase_S8_Asp-AS"/>
</dbReference>
<comment type="catalytic activity">
    <reaction evidence="6">
        <text>Hydrolysis of proteins with broad specificity for peptide bonds, and a preference for a large uncharged residue in P1. Hydrolyzes peptide amides.</text>
        <dbReference type="EC" id="3.4.21.62"/>
    </reaction>
</comment>
<evidence type="ECO:0000256" key="7">
    <source>
        <dbReference type="ARBA" id="ARBA00023619"/>
    </source>
</evidence>
<dbReference type="SUPFAM" id="SSF52743">
    <property type="entry name" value="Subtilisin-like"/>
    <property type="match status" value="1"/>
</dbReference>
<keyword evidence="2 9" id="KW-0645">Protease</keyword>
<evidence type="ECO:0000256" key="6">
    <source>
        <dbReference type="ARBA" id="ARBA00023529"/>
    </source>
</evidence>
<dbReference type="InterPro" id="IPR036852">
    <property type="entry name" value="Peptidase_S8/S53_dom_sf"/>
</dbReference>
<dbReference type="PROSITE" id="PS00138">
    <property type="entry name" value="SUBTILASE_SER"/>
    <property type="match status" value="1"/>
</dbReference>
<dbReference type="Pfam" id="PF00082">
    <property type="entry name" value="Peptidase_S8"/>
    <property type="match status" value="1"/>
</dbReference>
<proteinExistence type="inferred from homology"/>
<evidence type="ECO:0000313" key="13">
    <source>
        <dbReference type="Proteomes" id="UP000515125"/>
    </source>
</evidence>
<feature type="compositionally biased region" description="Low complexity" evidence="11">
    <location>
        <begin position="130"/>
        <end position="183"/>
    </location>
</feature>
<dbReference type="OrthoDB" id="354734at2759"/>
<dbReference type="Gene3D" id="3.40.50.200">
    <property type="entry name" value="Peptidase S8/S53 domain"/>
    <property type="match status" value="1"/>
</dbReference>
<feature type="region of interest" description="Disordered" evidence="11">
    <location>
        <begin position="285"/>
        <end position="304"/>
    </location>
</feature>
<organism evidence="13 14">
    <name type="scientific">Cyclospora cayetanensis</name>
    <dbReference type="NCBI Taxonomy" id="88456"/>
    <lineage>
        <taxon>Eukaryota</taxon>
        <taxon>Sar</taxon>
        <taxon>Alveolata</taxon>
        <taxon>Apicomplexa</taxon>
        <taxon>Conoidasida</taxon>
        <taxon>Coccidia</taxon>
        <taxon>Eucoccidiorida</taxon>
        <taxon>Eimeriorina</taxon>
        <taxon>Eimeriidae</taxon>
        <taxon>Cyclospora</taxon>
    </lineage>
</organism>
<feature type="region of interest" description="Disordered" evidence="11">
    <location>
        <begin position="639"/>
        <end position="672"/>
    </location>
</feature>
<dbReference type="RefSeq" id="XP_026191894.1">
    <property type="nucleotide sequence ID" value="XM_026336109.1"/>
</dbReference>
<dbReference type="PANTHER" id="PTHR43399:SF4">
    <property type="entry name" value="CELL WALL-ASSOCIATED PROTEASE"/>
    <property type="match status" value="1"/>
</dbReference>
<feature type="compositionally biased region" description="Polar residues" evidence="11">
    <location>
        <begin position="1235"/>
        <end position="1244"/>
    </location>
</feature>
<dbReference type="PRINTS" id="PR00723">
    <property type="entry name" value="SUBTILISIN"/>
</dbReference>
<evidence type="ECO:0000256" key="8">
    <source>
        <dbReference type="PIRSR" id="PIRSR615500-1"/>
    </source>
</evidence>
<keyword evidence="4 9" id="KW-0720">Serine protease</keyword>